<evidence type="ECO:0000313" key="2">
    <source>
        <dbReference type="Proteomes" id="UP000192796"/>
    </source>
</evidence>
<comment type="caution">
    <text evidence="1">The sequence shown here is derived from an EMBL/GenBank/DDBJ whole genome shotgun (WGS) entry which is preliminary data.</text>
</comment>
<evidence type="ECO:0000313" key="1">
    <source>
        <dbReference type="EMBL" id="OQP60088.1"/>
    </source>
</evidence>
<dbReference type="EMBL" id="LVYD01000066">
    <property type="protein sequence ID" value="OQP60088.1"/>
    <property type="molecule type" value="Genomic_DNA"/>
</dbReference>
<accession>A0A1V9FP21</accession>
<organism evidence="1 2">
    <name type="scientific">Niastella vici</name>
    <dbReference type="NCBI Taxonomy" id="1703345"/>
    <lineage>
        <taxon>Bacteria</taxon>
        <taxon>Pseudomonadati</taxon>
        <taxon>Bacteroidota</taxon>
        <taxon>Chitinophagia</taxon>
        <taxon>Chitinophagales</taxon>
        <taxon>Chitinophagaceae</taxon>
        <taxon>Niastella</taxon>
    </lineage>
</organism>
<keyword evidence="2" id="KW-1185">Reference proteome</keyword>
<evidence type="ECO:0008006" key="3">
    <source>
        <dbReference type="Google" id="ProtNLM"/>
    </source>
</evidence>
<protein>
    <recommendedName>
        <fullName evidence="3">DUF302 domain-containing protein</fullName>
    </recommendedName>
</protein>
<gene>
    <name evidence="1" type="ORF">A3860_34735</name>
</gene>
<sequence>MILQTTNGYPEILLLARCNVDLFYKTADWLEEKMNISFLKKPMDSNNIVWEFPFEGAVMVLRYNPLGGIAFCPGDFGQSKGHIALKKLAESLGNY</sequence>
<proteinExistence type="predicted"/>
<name>A0A1V9FP21_9BACT</name>
<dbReference type="Proteomes" id="UP000192796">
    <property type="component" value="Unassembled WGS sequence"/>
</dbReference>
<reference evidence="1 2" key="1">
    <citation type="submission" date="2016-03" db="EMBL/GenBank/DDBJ databases">
        <title>Niastella vici sp. nov., isolated from farmland soil.</title>
        <authorList>
            <person name="Chen L."/>
            <person name="Wang D."/>
            <person name="Yang S."/>
            <person name="Wang G."/>
        </authorList>
    </citation>
    <scope>NUCLEOTIDE SEQUENCE [LARGE SCALE GENOMIC DNA]</scope>
    <source>
        <strain evidence="1 2">DJ57</strain>
    </source>
</reference>
<dbReference type="RefSeq" id="WP_081153600.1">
    <property type="nucleotide sequence ID" value="NZ_LVYD01000066.1"/>
</dbReference>
<dbReference type="AlphaFoldDB" id="A0A1V9FP21"/>